<evidence type="ECO:0000256" key="1">
    <source>
        <dbReference type="SAM" id="Phobius"/>
    </source>
</evidence>
<name>A0A6S6SP69_9GAMM</name>
<keyword evidence="1" id="KW-1133">Transmembrane helix</keyword>
<keyword evidence="1" id="KW-0472">Membrane</keyword>
<reference evidence="2" key="1">
    <citation type="submission" date="2020-01" db="EMBL/GenBank/DDBJ databases">
        <authorList>
            <person name="Meier V. D."/>
            <person name="Meier V D."/>
        </authorList>
    </citation>
    <scope>NUCLEOTIDE SEQUENCE</scope>
    <source>
        <strain evidence="2">HLG_WM_MAG_08</strain>
    </source>
</reference>
<protein>
    <submittedName>
        <fullName evidence="2">Uncharacterized protein</fullName>
    </submittedName>
</protein>
<organism evidence="2">
    <name type="scientific">uncultured Thiotrichaceae bacterium</name>
    <dbReference type="NCBI Taxonomy" id="298394"/>
    <lineage>
        <taxon>Bacteria</taxon>
        <taxon>Pseudomonadati</taxon>
        <taxon>Pseudomonadota</taxon>
        <taxon>Gammaproteobacteria</taxon>
        <taxon>Thiotrichales</taxon>
        <taxon>Thiotrichaceae</taxon>
        <taxon>environmental samples</taxon>
    </lineage>
</organism>
<dbReference type="AlphaFoldDB" id="A0A6S6SP69"/>
<evidence type="ECO:0000313" key="2">
    <source>
        <dbReference type="EMBL" id="CAA6806860.1"/>
    </source>
</evidence>
<feature type="non-terminal residue" evidence="2">
    <location>
        <position position="32"/>
    </location>
</feature>
<sequence>MHILRWLFSHPVIFAWALAILAILLNYGVGGG</sequence>
<gene>
    <name evidence="2" type="ORF">HELGO_WM80960</name>
</gene>
<accession>A0A6S6SP69</accession>
<proteinExistence type="predicted"/>
<keyword evidence="1" id="KW-0812">Transmembrane</keyword>
<feature type="transmembrane region" description="Helical" evidence="1">
    <location>
        <begin position="12"/>
        <end position="29"/>
    </location>
</feature>
<dbReference type="EMBL" id="CACVAV010000111">
    <property type="protein sequence ID" value="CAA6806860.1"/>
    <property type="molecule type" value="Genomic_DNA"/>
</dbReference>